<evidence type="ECO:0000313" key="3">
    <source>
        <dbReference type="Proteomes" id="UP000216354"/>
    </source>
</evidence>
<dbReference type="RefSeq" id="WP_094832435.1">
    <property type="nucleotide sequence ID" value="NZ_NEVR01000004.1"/>
</dbReference>
<dbReference type="EMBL" id="NEVR01000004">
    <property type="protein sequence ID" value="OZI58711.1"/>
    <property type="molecule type" value="Genomic_DNA"/>
</dbReference>
<protein>
    <submittedName>
        <fullName evidence="2">Uncharacterized protein</fullName>
    </submittedName>
</protein>
<gene>
    <name evidence="2" type="ORF">CAL27_18690</name>
</gene>
<feature type="region of interest" description="Disordered" evidence="1">
    <location>
        <begin position="1"/>
        <end position="64"/>
    </location>
</feature>
<evidence type="ECO:0000256" key="1">
    <source>
        <dbReference type="SAM" id="MobiDB-lite"/>
    </source>
</evidence>
<reference evidence="2 3" key="1">
    <citation type="submission" date="2017-05" db="EMBL/GenBank/DDBJ databases">
        <title>Complete and WGS of Bordetella genogroups.</title>
        <authorList>
            <person name="Spilker T."/>
            <person name="Lipuma J."/>
        </authorList>
    </citation>
    <scope>NUCLEOTIDE SEQUENCE [LARGE SCALE GENOMIC DNA]</scope>
    <source>
        <strain evidence="2 3">AU9795</strain>
    </source>
</reference>
<dbReference type="Proteomes" id="UP000216354">
    <property type="component" value="Unassembled WGS sequence"/>
</dbReference>
<keyword evidence="3" id="KW-1185">Reference proteome</keyword>
<evidence type="ECO:0000313" key="2">
    <source>
        <dbReference type="EMBL" id="OZI58711.1"/>
    </source>
</evidence>
<proteinExistence type="predicted"/>
<organism evidence="2 3">
    <name type="scientific">Bordetella genomosp. 1</name>
    <dbReference type="NCBI Taxonomy" id="1395607"/>
    <lineage>
        <taxon>Bacteria</taxon>
        <taxon>Pseudomonadati</taxon>
        <taxon>Pseudomonadota</taxon>
        <taxon>Betaproteobacteria</taxon>
        <taxon>Burkholderiales</taxon>
        <taxon>Alcaligenaceae</taxon>
        <taxon>Bordetella</taxon>
    </lineage>
</organism>
<comment type="caution">
    <text evidence="2">The sequence shown here is derived from an EMBL/GenBank/DDBJ whole genome shotgun (WGS) entry which is preliminary data.</text>
</comment>
<name>A0ABX4EW60_9BORD</name>
<accession>A0ABX4EW60</accession>
<sequence>MLVRATKQGYGGKNGQHQLREEGDVFEVEDGAKGSWFEPVEKSDDSGNRGGSNRRGRQSDDALA</sequence>